<dbReference type="OrthoDB" id="8776491at2"/>
<dbReference type="InterPro" id="IPR052164">
    <property type="entry name" value="Anthracycline_SecMetBiosynth"/>
</dbReference>
<accession>A0A0M0I6X2</accession>
<dbReference type="PANTHER" id="PTHR33993">
    <property type="entry name" value="GLYOXALASE-RELATED"/>
    <property type="match status" value="1"/>
</dbReference>
<dbReference type="PATRIC" id="fig|171383.3.peg.35"/>
<keyword evidence="3" id="KW-1185">Reference proteome</keyword>
<reference evidence="3" key="1">
    <citation type="submission" date="2015-08" db="EMBL/GenBank/DDBJ databases">
        <title>Vibrio galatheae sp. nov., a novel member of the Vibrionaceae family isolated from the Solomon Islands.</title>
        <authorList>
            <person name="Giubergia S."/>
            <person name="Machado H."/>
            <person name="Mateiu R.V."/>
            <person name="Gram L."/>
        </authorList>
    </citation>
    <scope>NUCLEOTIDE SEQUENCE [LARGE SCALE GENOMIC DNA]</scope>
    <source>
        <strain evidence="3">DSM 19134</strain>
    </source>
</reference>
<dbReference type="Proteomes" id="UP000037530">
    <property type="component" value="Unassembled WGS sequence"/>
</dbReference>
<dbReference type="InterPro" id="IPR004360">
    <property type="entry name" value="Glyas_Fos-R_dOase_dom"/>
</dbReference>
<dbReference type="GO" id="GO:0016829">
    <property type="term" value="F:lyase activity"/>
    <property type="evidence" value="ECO:0007669"/>
    <property type="project" value="UniProtKB-KW"/>
</dbReference>
<evidence type="ECO:0000313" key="2">
    <source>
        <dbReference type="EMBL" id="KOO09693.1"/>
    </source>
</evidence>
<dbReference type="PROSITE" id="PS51819">
    <property type="entry name" value="VOC"/>
    <property type="match status" value="1"/>
</dbReference>
<dbReference type="RefSeq" id="WP_053407954.1">
    <property type="nucleotide sequence ID" value="NZ_DAIPHI010000134.1"/>
</dbReference>
<proteinExistence type="predicted"/>
<organism evidence="2 3">
    <name type="scientific">Vibrio hepatarius</name>
    <dbReference type="NCBI Taxonomy" id="171383"/>
    <lineage>
        <taxon>Bacteria</taxon>
        <taxon>Pseudomonadati</taxon>
        <taxon>Pseudomonadota</taxon>
        <taxon>Gammaproteobacteria</taxon>
        <taxon>Vibrionales</taxon>
        <taxon>Vibrionaceae</taxon>
        <taxon>Vibrio</taxon>
        <taxon>Vibrio oreintalis group</taxon>
    </lineage>
</organism>
<feature type="domain" description="VOC" evidence="1">
    <location>
        <begin position="4"/>
        <end position="124"/>
    </location>
</feature>
<dbReference type="InterPro" id="IPR037523">
    <property type="entry name" value="VOC_core"/>
</dbReference>
<evidence type="ECO:0000313" key="3">
    <source>
        <dbReference type="Proteomes" id="UP000037530"/>
    </source>
</evidence>
<comment type="caution">
    <text evidence="2">The sequence shown here is derived from an EMBL/GenBank/DDBJ whole genome shotgun (WGS) entry which is preliminary data.</text>
</comment>
<dbReference type="AlphaFoldDB" id="A0A0M0I6X2"/>
<sequence>MQNPVVWFEIYVDDMERAKAFYEAVFKVTLEKIGDEANVGVEMLGFPSSMEDYGASGALAKMDGVQAGGNSTMVYFACEDCATEESRVAAAGGSVIHPKFSIGQHGCISIVSDSEGNMIGLHSMQ</sequence>
<dbReference type="Gene3D" id="3.10.180.10">
    <property type="entry name" value="2,3-Dihydroxybiphenyl 1,2-Dioxygenase, domain 1"/>
    <property type="match status" value="1"/>
</dbReference>
<dbReference type="InterPro" id="IPR029068">
    <property type="entry name" value="Glyas_Bleomycin-R_OHBP_Dase"/>
</dbReference>
<dbReference type="STRING" id="171383.AKJ31_00170"/>
<gene>
    <name evidence="2" type="ORF">AKJ31_00170</name>
</gene>
<keyword evidence="2" id="KW-0456">Lyase</keyword>
<protein>
    <submittedName>
        <fullName evidence="2">Lactoylglutathione lyase</fullName>
    </submittedName>
</protein>
<dbReference type="CDD" id="cd07247">
    <property type="entry name" value="SgaA_N_like"/>
    <property type="match status" value="1"/>
</dbReference>
<dbReference type="Pfam" id="PF00903">
    <property type="entry name" value="Glyoxalase"/>
    <property type="match status" value="1"/>
</dbReference>
<dbReference type="SUPFAM" id="SSF54593">
    <property type="entry name" value="Glyoxalase/Bleomycin resistance protein/Dihydroxybiphenyl dioxygenase"/>
    <property type="match status" value="1"/>
</dbReference>
<name>A0A0M0I6X2_9VIBR</name>
<evidence type="ECO:0000259" key="1">
    <source>
        <dbReference type="PROSITE" id="PS51819"/>
    </source>
</evidence>
<dbReference type="PANTHER" id="PTHR33993:SF2">
    <property type="entry name" value="VOC DOMAIN-CONTAINING PROTEIN"/>
    <property type="match status" value="1"/>
</dbReference>
<dbReference type="EMBL" id="LHPI01000001">
    <property type="protein sequence ID" value="KOO09693.1"/>
    <property type="molecule type" value="Genomic_DNA"/>
</dbReference>